<dbReference type="HAMAP" id="MF_04160">
    <property type="entry name" value="NUCL_HEAD_T4"/>
    <property type="match status" value="1"/>
</dbReference>
<feature type="active site" evidence="1">
    <location>
        <position position="112"/>
    </location>
</feature>
<keyword evidence="1" id="KW-0540">Nuclease</keyword>
<dbReference type="Gene3D" id="3.40.91.30">
    <property type="match status" value="1"/>
</dbReference>
<keyword evidence="1" id="KW-0378">Hydrolase</keyword>
<feature type="active site" evidence="1">
    <location>
        <position position="132"/>
    </location>
</feature>
<feature type="domain" description="TnsA endonuclease N-terminal" evidence="2">
    <location>
        <begin position="84"/>
        <end position="177"/>
    </location>
</feature>
<keyword evidence="1" id="KW-0255">Endonuclease</keyword>
<evidence type="ECO:0000313" key="3">
    <source>
        <dbReference type="EMBL" id="DAF56607.1"/>
    </source>
</evidence>
<keyword evidence="1" id="KW-0269">Exonuclease</keyword>
<evidence type="ECO:0000256" key="1">
    <source>
        <dbReference type="HAMAP-Rule" id="MF_04160"/>
    </source>
</evidence>
<dbReference type="InterPro" id="IPR046390">
    <property type="entry name" value="NUCL_HEAD_T4"/>
</dbReference>
<protein>
    <recommendedName>
        <fullName evidence="1">Head completion nuclease</fullName>
        <ecNumber evidence="1">3.1.-.-</ecNumber>
    </recommendedName>
</protein>
<organism evidence="3">
    <name type="scientific">Myoviridae sp. ctWb16</name>
    <dbReference type="NCBI Taxonomy" id="2827690"/>
    <lineage>
        <taxon>Viruses</taxon>
        <taxon>Duplodnaviria</taxon>
        <taxon>Heunggongvirae</taxon>
        <taxon>Uroviricota</taxon>
        <taxon>Caudoviricetes</taxon>
    </lineage>
</organism>
<dbReference type="GO" id="GO:0004527">
    <property type="term" value="F:exonuclease activity"/>
    <property type="evidence" value="ECO:0007669"/>
    <property type="project" value="UniProtKB-UniRule"/>
</dbReference>
<name>A0A8S5T0Y2_9CAUD</name>
<dbReference type="EC" id="3.1.-.-" evidence="1"/>
<proteinExistence type="inferred from homology"/>
<accession>A0A8S5T0Y2</accession>
<sequence>MDIIDTRRTFDEDYAKMRYTLYIQKVNTLLENHQKPHNKKYKQGFFIPKRPLKVMNIMETTEPQPIVWRSSWEKDLCEWLDTTDAIVRWGSEIVQILYRDPTKNKMSFYTPDFYVEYLDANKVLRKTMIEVKPLKEATLKKASNGWDKILVAKNAMKWVAANEYCKKRGITFKVMHEHNLGIL</sequence>
<comment type="function">
    <text evidence="1">During phage morphogenesis, plays an essential role in the head-tail joining step. The associated nuclease activity is essential for morphogenesis, possibly by cleaving packaged DNA to enable the joining of heads to tails. Displays both exo- and endonuclease activity.</text>
</comment>
<dbReference type="InterPro" id="IPR014833">
    <property type="entry name" value="TnsA_N"/>
</dbReference>
<dbReference type="Pfam" id="PF08722">
    <property type="entry name" value="Tn7_TnsA-like_N"/>
    <property type="match status" value="1"/>
</dbReference>
<comment type="similarity">
    <text evidence="1">Belongs to the Caudovirales head completion nuclease family.</text>
</comment>
<evidence type="ECO:0000259" key="2">
    <source>
        <dbReference type="Pfam" id="PF08722"/>
    </source>
</evidence>
<dbReference type="EMBL" id="BK032721">
    <property type="protein sequence ID" value="DAF56607.1"/>
    <property type="molecule type" value="Genomic_DNA"/>
</dbReference>
<dbReference type="GO" id="GO:0004519">
    <property type="term" value="F:endonuclease activity"/>
    <property type="evidence" value="ECO:0007669"/>
    <property type="project" value="UniProtKB-UniRule"/>
</dbReference>
<feature type="active site" evidence="1">
    <location>
        <position position="73"/>
    </location>
</feature>
<reference evidence="3" key="1">
    <citation type="journal article" date="2021" name="Proc. Natl. Acad. Sci. U.S.A.">
        <title>A Catalog of Tens of Thousands of Viruses from Human Metagenomes Reveals Hidden Associations with Chronic Diseases.</title>
        <authorList>
            <person name="Tisza M.J."/>
            <person name="Buck C.B."/>
        </authorList>
    </citation>
    <scope>NUCLEOTIDE SEQUENCE</scope>
    <source>
        <strain evidence="3">CtWb16</strain>
    </source>
</reference>